<evidence type="ECO:0000256" key="4">
    <source>
        <dbReference type="RuleBase" id="RU004020"/>
    </source>
</evidence>
<dbReference type="AlphaFoldDB" id="A0ABD3QM57"/>
<dbReference type="Pfam" id="PF00447">
    <property type="entry name" value="HSF_DNA-bind"/>
    <property type="match status" value="1"/>
</dbReference>
<evidence type="ECO:0000256" key="2">
    <source>
        <dbReference type="ARBA" id="ARBA00023125"/>
    </source>
</evidence>
<comment type="caution">
    <text evidence="7">The sequence shown here is derived from an EMBL/GenBank/DDBJ whole genome shotgun (WGS) entry which is preliminary data.</text>
</comment>
<feature type="compositionally biased region" description="Polar residues" evidence="5">
    <location>
        <begin position="241"/>
        <end position="258"/>
    </location>
</feature>
<feature type="domain" description="HSF-type DNA-binding" evidence="6">
    <location>
        <begin position="112"/>
        <end position="216"/>
    </location>
</feature>
<sequence>MNNCNPPSRTDSGLLHLMEAATALTQLVGASAPPGISSATSPVSIADERKTLIKHNISDDDSTIASSHMSLLRENHLKALRAASLAPIADDMSASEGVKIASAAQTPATLKDKEIFPIRLHALLADSSVRDIVAWLPHGNSFVILRPDAFATEVLPRYFAPEGSSKGGNVHKYPSFTRKLNRWGFRQISRGPDAGAFYHEMFRRDDADACREMMCQKSRKTLRDDCKSVSSASTMSVASGKRNTSAAITVSTNESTARSLPPKKRRGIVSTSEYTHSTGIPTNLDLKPNNSSLLTEKVSVSTDAETMSELSTDRSANSMNKKSVPALKGTFDQSSLAKEALARHFYEQHRVIALAALKENSRKAMLAVGMDVESAMPPSSNAEPRSESLGTTTNSQVVAPIVTLNQTCSTQAVVQQQSAAAEAAKSALFEAFKKALSGSS</sequence>
<comment type="similarity">
    <text evidence="4">Belongs to the HSF family.</text>
</comment>
<keyword evidence="2" id="KW-0238">DNA-binding</keyword>
<evidence type="ECO:0000259" key="6">
    <source>
        <dbReference type="SMART" id="SM00415"/>
    </source>
</evidence>
<keyword evidence="8" id="KW-1185">Reference proteome</keyword>
<evidence type="ECO:0000313" key="7">
    <source>
        <dbReference type="EMBL" id="KAL3798780.1"/>
    </source>
</evidence>
<feature type="region of interest" description="Disordered" evidence="5">
    <location>
        <begin position="237"/>
        <end position="267"/>
    </location>
</feature>
<evidence type="ECO:0000256" key="3">
    <source>
        <dbReference type="ARBA" id="ARBA00023242"/>
    </source>
</evidence>
<dbReference type="GO" id="GO:0003677">
    <property type="term" value="F:DNA binding"/>
    <property type="evidence" value="ECO:0007669"/>
    <property type="project" value="UniProtKB-KW"/>
</dbReference>
<dbReference type="PANTHER" id="PTHR10015:SF206">
    <property type="entry name" value="HSF-TYPE DNA-BINDING DOMAIN-CONTAINING PROTEIN"/>
    <property type="match status" value="1"/>
</dbReference>
<keyword evidence="3" id="KW-0539">Nucleus</keyword>
<dbReference type="EMBL" id="JALLPJ020000204">
    <property type="protein sequence ID" value="KAL3798780.1"/>
    <property type="molecule type" value="Genomic_DNA"/>
</dbReference>
<evidence type="ECO:0000256" key="1">
    <source>
        <dbReference type="ARBA" id="ARBA00004123"/>
    </source>
</evidence>
<dbReference type="InterPro" id="IPR036388">
    <property type="entry name" value="WH-like_DNA-bd_sf"/>
</dbReference>
<evidence type="ECO:0000256" key="5">
    <source>
        <dbReference type="SAM" id="MobiDB-lite"/>
    </source>
</evidence>
<dbReference type="Gene3D" id="1.10.10.10">
    <property type="entry name" value="Winged helix-like DNA-binding domain superfamily/Winged helix DNA-binding domain"/>
    <property type="match status" value="1"/>
</dbReference>
<dbReference type="PANTHER" id="PTHR10015">
    <property type="entry name" value="HEAT SHOCK TRANSCRIPTION FACTOR"/>
    <property type="match status" value="1"/>
</dbReference>
<dbReference type="GO" id="GO:0005634">
    <property type="term" value="C:nucleus"/>
    <property type="evidence" value="ECO:0007669"/>
    <property type="project" value="UniProtKB-SubCell"/>
</dbReference>
<reference evidence="7 8" key="1">
    <citation type="submission" date="2024-10" db="EMBL/GenBank/DDBJ databases">
        <title>Updated reference genomes for cyclostephanoid diatoms.</title>
        <authorList>
            <person name="Roberts W.R."/>
            <person name="Alverson A.J."/>
        </authorList>
    </citation>
    <scope>NUCLEOTIDE SEQUENCE [LARGE SCALE GENOMIC DNA]</scope>
    <source>
        <strain evidence="7 8">AJA010-31</strain>
    </source>
</reference>
<dbReference type="InterPro" id="IPR036390">
    <property type="entry name" value="WH_DNA-bd_sf"/>
</dbReference>
<dbReference type="Proteomes" id="UP001530400">
    <property type="component" value="Unassembled WGS sequence"/>
</dbReference>
<accession>A0ABD3QM57</accession>
<dbReference type="SUPFAM" id="SSF46785">
    <property type="entry name" value="Winged helix' DNA-binding domain"/>
    <property type="match status" value="1"/>
</dbReference>
<evidence type="ECO:0000313" key="8">
    <source>
        <dbReference type="Proteomes" id="UP001530400"/>
    </source>
</evidence>
<gene>
    <name evidence="7" type="ORF">ACHAWO_012024</name>
</gene>
<dbReference type="SMART" id="SM00415">
    <property type="entry name" value="HSF"/>
    <property type="match status" value="1"/>
</dbReference>
<name>A0ABD3QM57_9STRA</name>
<dbReference type="FunFam" id="1.10.10.10:FF:000479">
    <property type="entry name" value="Predicted protein"/>
    <property type="match status" value="1"/>
</dbReference>
<dbReference type="InterPro" id="IPR000232">
    <property type="entry name" value="HSF_DNA-bd"/>
</dbReference>
<protein>
    <recommendedName>
        <fullName evidence="6">HSF-type DNA-binding domain-containing protein</fullName>
    </recommendedName>
</protein>
<organism evidence="7 8">
    <name type="scientific">Cyclotella atomus</name>
    <dbReference type="NCBI Taxonomy" id="382360"/>
    <lineage>
        <taxon>Eukaryota</taxon>
        <taxon>Sar</taxon>
        <taxon>Stramenopiles</taxon>
        <taxon>Ochrophyta</taxon>
        <taxon>Bacillariophyta</taxon>
        <taxon>Coscinodiscophyceae</taxon>
        <taxon>Thalassiosirophycidae</taxon>
        <taxon>Stephanodiscales</taxon>
        <taxon>Stephanodiscaceae</taxon>
        <taxon>Cyclotella</taxon>
    </lineage>
</organism>
<proteinExistence type="inferred from homology"/>
<comment type="subcellular location">
    <subcellularLocation>
        <location evidence="1">Nucleus</location>
    </subcellularLocation>
</comment>